<proteinExistence type="predicted"/>
<accession>A0A014PRV5</accession>
<comment type="caution">
    <text evidence="1">The sequence shown here is derived from an EMBL/GenBank/DDBJ whole genome shotgun (WGS) entry which is preliminary data.</text>
</comment>
<gene>
    <name evidence="1" type="ORF">X797_006346</name>
</gene>
<reference evidence="1 2" key="1">
    <citation type="submission" date="2014-02" db="EMBL/GenBank/DDBJ databases">
        <title>The genome sequence of the entomopathogenic fungus Metarhizium robertsii ARSEF 2575.</title>
        <authorList>
            <person name="Giuliano Garisto Donzelli B."/>
            <person name="Roe B.A."/>
            <person name="Macmil S.L."/>
            <person name="Krasnoff S.B."/>
            <person name="Gibson D.M."/>
        </authorList>
    </citation>
    <scope>NUCLEOTIDE SEQUENCE [LARGE SCALE GENOMIC DNA]</scope>
    <source>
        <strain evidence="1 2">ARSEF 2575</strain>
    </source>
</reference>
<organism evidence="1 2">
    <name type="scientific">Metarhizium robertsii</name>
    <dbReference type="NCBI Taxonomy" id="568076"/>
    <lineage>
        <taxon>Eukaryota</taxon>
        <taxon>Fungi</taxon>
        <taxon>Dikarya</taxon>
        <taxon>Ascomycota</taxon>
        <taxon>Pezizomycotina</taxon>
        <taxon>Sordariomycetes</taxon>
        <taxon>Hypocreomycetidae</taxon>
        <taxon>Hypocreales</taxon>
        <taxon>Clavicipitaceae</taxon>
        <taxon>Metarhizium</taxon>
    </lineage>
</organism>
<evidence type="ECO:0000313" key="2">
    <source>
        <dbReference type="Proteomes" id="UP000030151"/>
    </source>
</evidence>
<dbReference type="AlphaFoldDB" id="A0A014PRV5"/>
<dbReference type="Proteomes" id="UP000030151">
    <property type="component" value="Unassembled WGS sequence"/>
</dbReference>
<dbReference type="EMBL" id="JELW01000012">
    <property type="protein sequence ID" value="EXV00628.1"/>
    <property type="molecule type" value="Genomic_DNA"/>
</dbReference>
<dbReference type="HOGENOM" id="CLU_2146460_0_0_1"/>
<sequence>MQCNVGQETKMLALLTDRHPIAHLMSASSWLRPNSTGYSIQRLINLRLRGSSCMMRQADMNCVQVFLTVLAASLHELPRNHIRVLQASLEHKGHRLGTNNPGSLVGLAGTWE</sequence>
<protein>
    <submittedName>
        <fullName evidence="1">Uncharacterized protein</fullName>
    </submittedName>
</protein>
<evidence type="ECO:0000313" key="1">
    <source>
        <dbReference type="EMBL" id="EXV00628.1"/>
    </source>
</evidence>
<name>A0A014PRV5_9HYPO</name>